<dbReference type="EMBL" id="KK853277">
    <property type="protein sequence ID" value="KDR09073.1"/>
    <property type="molecule type" value="Genomic_DNA"/>
</dbReference>
<gene>
    <name evidence="2" type="ORF">L798_01345</name>
</gene>
<accession>A0A067QWP9</accession>
<dbReference type="Pfam" id="PF03184">
    <property type="entry name" value="DDE_1"/>
    <property type="match status" value="1"/>
</dbReference>
<evidence type="ECO:0000313" key="2">
    <source>
        <dbReference type="EMBL" id="KDR09073.1"/>
    </source>
</evidence>
<dbReference type="InParanoid" id="A0A067QWP9"/>
<evidence type="ECO:0000313" key="3">
    <source>
        <dbReference type="Proteomes" id="UP000027135"/>
    </source>
</evidence>
<dbReference type="AlphaFoldDB" id="A0A067QWP9"/>
<dbReference type="Proteomes" id="UP000027135">
    <property type="component" value="Unassembled WGS sequence"/>
</dbReference>
<proteinExistence type="predicted"/>
<sequence>MHSLINAADKCKDVTEFSRSVTVLDAIRWIPGAWAEVSPQTIAKCFRHAGFMADFIEDEGEGMEEDSFHEEINCLPEEYRNQIPDVQASSFNVRQHSRGSRRCCWNNR</sequence>
<organism evidence="2 3">
    <name type="scientific">Zootermopsis nevadensis</name>
    <name type="common">Dampwood termite</name>
    <dbReference type="NCBI Taxonomy" id="136037"/>
    <lineage>
        <taxon>Eukaryota</taxon>
        <taxon>Metazoa</taxon>
        <taxon>Ecdysozoa</taxon>
        <taxon>Arthropoda</taxon>
        <taxon>Hexapoda</taxon>
        <taxon>Insecta</taxon>
        <taxon>Pterygota</taxon>
        <taxon>Neoptera</taxon>
        <taxon>Polyneoptera</taxon>
        <taxon>Dictyoptera</taxon>
        <taxon>Blattodea</taxon>
        <taxon>Blattoidea</taxon>
        <taxon>Termitoidae</taxon>
        <taxon>Termopsidae</taxon>
        <taxon>Zootermopsis</taxon>
    </lineage>
</organism>
<dbReference type="InterPro" id="IPR004875">
    <property type="entry name" value="DDE_SF_endonuclease_dom"/>
</dbReference>
<name>A0A067QWP9_ZOONE</name>
<dbReference type="eggNOG" id="ENOG502SF0T">
    <property type="taxonomic scope" value="Eukaryota"/>
</dbReference>
<evidence type="ECO:0000259" key="1">
    <source>
        <dbReference type="Pfam" id="PF03184"/>
    </source>
</evidence>
<feature type="domain" description="DDE-1" evidence="1">
    <location>
        <begin position="9"/>
        <end position="46"/>
    </location>
</feature>
<protein>
    <recommendedName>
        <fullName evidence="1">DDE-1 domain-containing protein</fullName>
    </recommendedName>
</protein>
<reference evidence="2 3" key="1">
    <citation type="journal article" date="2014" name="Nat. Commun.">
        <title>Molecular traces of alternative social organization in a termite genome.</title>
        <authorList>
            <person name="Terrapon N."/>
            <person name="Li C."/>
            <person name="Robertson H.M."/>
            <person name="Ji L."/>
            <person name="Meng X."/>
            <person name="Booth W."/>
            <person name="Chen Z."/>
            <person name="Childers C.P."/>
            <person name="Glastad K.M."/>
            <person name="Gokhale K."/>
            <person name="Gowin J."/>
            <person name="Gronenberg W."/>
            <person name="Hermansen R.A."/>
            <person name="Hu H."/>
            <person name="Hunt B.G."/>
            <person name="Huylmans A.K."/>
            <person name="Khalil S.M."/>
            <person name="Mitchell R.D."/>
            <person name="Munoz-Torres M.C."/>
            <person name="Mustard J.A."/>
            <person name="Pan H."/>
            <person name="Reese J.T."/>
            <person name="Scharf M.E."/>
            <person name="Sun F."/>
            <person name="Vogel H."/>
            <person name="Xiao J."/>
            <person name="Yang W."/>
            <person name="Yang Z."/>
            <person name="Yang Z."/>
            <person name="Zhou J."/>
            <person name="Zhu J."/>
            <person name="Brent C.S."/>
            <person name="Elsik C.G."/>
            <person name="Goodisman M.A."/>
            <person name="Liberles D.A."/>
            <person name="Roe R.M."/>
            <person name="Vargo E.L."/>
            <person name="Vilcinskas A."/>
            <person name="Wang J."/>
            <person name="Bornberg-Bauer E."/>
            <person name="Korb J."/>
            <person name="Zhang G."/>
            <person name="Liebig J."/>
        </authorList>
    </citation>
    <scope>NUCLEOTIDE SEQUENCE [LARGE SCALE GENOMIC DNA]</scope>
    <source>
        <tissue evidence="2">Whole organism</tissue>
    </source>
</reference>
<keyword evidence="3" id="KW-1185">Reference proteome</keyword>
<dbReference type="GO" id="GO:0003676">
    <property type="term" value="F:nucleic acid binding"/>
    <property type="evidence" value="ECO:0007669"/>
    <property type="project" value="InterPro"/>
</dbReference>